<evidence type="ECO:0000256" key="4">
    <source>
        <dbReference type="ARBA" id="ARBA00023163"/>
    </source>
</evidence>
<dbReference type="STRING" id="140314.SAMN04488076_10432"/>
<protein>
    <submittedName>
        <fullName evidence="6">Transcription regulator hth lysr</fullName>
    </submittedName>
</protein>
<evidence type="ECO:0000256" key="2">
    <source>
        <dbReference type="ARBA" id="ARBA00023015"/>
    </source>
</evidence>
<comment type="similarity">
    <text evidence="1">Belongs to the LysR transcriptional regulatory family.</text>
</comment>
<dbReference type="PROSITE" id="PS50931">
    <property type="entry name" value="HTH_LYSR"/>
    <property type="match status" value="1"/>
</dbReference>
<accession>A0A143YT05</accession>
<dbReference type="GO" id="GO:0000976">
    <property type="term" value="F:transcription cis-regulatory region binding"/>
    <property type="evidence" value="ECO:0007669"/>
    <property type="project" value="TreeGrafter"/>
</dbReference>
<dbReference type="PANTHER" id="PTHR30126">
    <property type="entry name" value="HTH-TYPE TRANSCRIPTIONAL REGULATOR"/>
    <property type="match status" value="1"/>
</dbReference>
<organism evidence="6 7">
    <name type="scientific">Trichococcus palustris</name>
    <dbReference type="NCBI Taxonomy" id="140314"/>
    <lineage>
        <taxon>Bacteria</taxon>
        <taxon>Bacillati</taxon>
        <taxon>Bacillota</taxon>
        <taxon>Bacilli</taxon>
        <taxon>Lactobacillales</taxon>
        <taxon>Carnobacteriaceae</taxon>
        <taxon>Trichococcus</taxon>
    </lineage>
</organism>
<dbReference type="GO" id="GO:0003700">
    <property type="term" value="F:DNA-binding transcription factor activity"/>
    <property type="evidence" value="ECO:0007669"/>
    <property type="project" value="InterPro"/>
</dbReference>
<keyword evidence="3" id="KW-0238">DNA-binding</keyword>
<dbReference type="Gene3D" id="1.10.10.10">
    <property type="entry name" value="Winged helix-like DNA-binding domain superfamily/Winged helix DNA-binding domain"/>
    <property type="match status" value="1"/>
</dbReference>
<dbReference type="Gene3D" id="3.40.190.10">
    <property type="entry name" value="Periplasmic binding protein-like II"/>
    <property type="match status" value="2"/>
</dbReference>
<keyword evidence="7" id="KW-1185">Reference proteome</keyword>
<dbReference type="InterPro" id="IPR005119">
    <property type="entry name" value="LysR_subst-bd"/>
</dbReference>
<evidence type="ECO:0000256" key="1">
    <source>
        <dbReference type="ARBA" id="ARBA00009437"/>
    </source>
</evidence>
<dbReference type="Pfam" id="PF03466">
    <property type="entry name" value="LysR_substrate"/>
    <property type="match status" value="1"/>
</dbReference>
<dbReference type="AlphaFoldDB" id="A0A143YT05"/>
<feature type="domain" description="HTH lysR-type" evidence="5">
    <location>
        <begin position="1"/>
        <end position="58"/>
    </location>
</feature>
<proteinExistence type="inferred from homology"/>
<evidence type="ECO:0000313" key="7">
    <source>
        <dbReference type="Proteomes" id="UP000242754"/>
    </source>
</evidence>
<dbReference type="Proteomes" id="UP000242754">
    <property type="component" value="Unassembled WGS sequence"/>
</dbReference>
<reference evidence="6 7" key="1">
    <citation type="submission" date="2016-02" db="EMBL/GenBank/DDBJ databases">
        <authorList>
            <person name="Wen L."/>
            <person name="He K."/>
            <person name="Yang H."/>
        </authorList>
    </citation>
    <scope>NUCLEOTIDE SEQUENCE [LARGE SCALE GENOMIC DNA]</scope>
    <source>
        <strain evidence="6">Trichococcus palustris</strain>
    </source>
</reference>
<sequence length="293" mass="33741">MLDYRYKTFLTLVEELNYTRAAKKLNITQPAVTQHMQHLQQELGVQLFRYEGKQLIVTEKGRYLQEQLILLNQDVQRIRKQLTQNDDAPTLSFGATLTIGEYVMPSLIGSYLGAHPRHHLSMIVDNTATLVELIKKGKIDFALIEGDFNQSQLGFEKFSEEPFIGICSKDSPLWRREQPLSAIFQEHLFVREEGSGSRRILENALLQEGTNLSSFEQSTIIGSIGSIKNLVGQNRGISFLYRISVQEELEKGTLKEIPIRYFAVSHPFHVIHLKENRDLDKLRHFMSFQSNKF</sequence>
<dbReference type="PRINTS" id="PR00039">
    <property type="entry name" value="HTHLYSR"/>
</dbReference>
<dbReference type="OrthoDB" id="9785745at2"/>
<dbReference type="SUPFAM" id="SSF53850">
    <property type="entry name" value="Periplasmic binding protein-like II"/>
    <property type="match status" value="1"/>
</dbReference>
<dbReference type="EMBL" id="FJNE01000006">
    <property type="protein sequence ID" value="CZQ96366.1"/>
    <property type="molecule type" value="Genomic_DNA"/>
</dbReference>
<dbReference type="RefSeq" id="WP_087033558.1">
    <property type="nucleotide sequence ID" value="NZ_FJNE01000006.1"/>
</dbReference>
<dbReference type="SUPFAM" id="SSF46785">
    <property type="entry name" value="Winged helix' DNA-binding domain"/>
    <property type="match status" value="1"/>
</dbReference>
<evidence type="ECO:0000256" key="3">
    <source>
        <dbReference type="ARBA" id="ARBA00023125"/>
    </source>
</evidence>
<keyword evidence="2" id="KW-0805">Transcription regulation</keyword>
<name>A0A143YT05_9LACT</name>
<keyword evidence="4" id="KW-0804">Transcription</keyword>
<dbReference type="Pfam" id="PF00126">
    <property type="entry name" value="HTH_1"/>
    <property type="match status" value="1"/>
</dbReference>
<dbReference type="InterPro" id="IPR000847">
    <property type="entry name" value="LysR_HTH_N"/>
</dbReference>
<evidence type="ECO:0000313" key="6">
    <source>
        <dbReference type="EMBL" id="CZQ96366.1"/>
    </source>
</evidence>
<gene>
    <name evidence="6" type="ORF">Tpal_1995</name>
</gene>
<dbReference type="InterPro" id="IPR036388">
    <property type="entry name" value="WH-like_DNA-bd_sf"/>
</dbReference>
<evidence type="ECO:0000259" key="5">
    <source>
        <dbReference type="PROSITE" id="PS50931"/>
    </source>
</evidence>
<dbReference type="InterPro" id="IPR036390">
    <property type="entry name" value="WH_DNA-bd_sf"/>
</dbReference>
<dbReference type="PANTHER" id="PTHR30126:SF39">
    <property type="entry name" value="HTH-TYPE TRANSCRIPTIONAL REGULATOR CYSL"/>
    <property type="match status" value="1"/>
</dbReference>